<sequence>MKPRDPALVTSADERIDDSTRPLKTQRPRCGRRRIRSHQVTHIFHDVVLACRAALNCHPEIASHFRPQRSPWRQPRPHTSAQLNALKMKRKNHEQNRARTAERKSSVPSSVCGSQD</sequence>
<name>A0ABN9LN04_9NEOB</name>
<feature type="compositionally biased region" description="Polar residues" evidence="1">
    <location>
        <begin position="106"/>
        <end position="116"/>
    </location>
</feature>
<feature type="compositionally biased region" description="Basic and acidic residues" evidence="1">
    <location>
        <begin position="93"/>
        <end position="105"/>
    </location>
</feature>
<proteinExistence type="predicted"/>
<reference evidence="2" key="1">
    <citation type="submission" date="2023-07" db="EMBL/GenBank/DDBJ databases">
        <authorList>
            <person name="Stuckert A."/>
        </authorList>
    </citation>
    <scope>NUCLEOTIDE SEQUENCE</scope>
</reference>
<evidence type="ECO:0000256" key="1">
    <source>
        <dbReference type="SAM" id="MobiDB-lite"/>
    </source>
</evidence>
<dbReference type="EMBL" id="CAUEEQ010024878">
    <property type="protein sequence ID" value="CAJ0946070.1"/>
    <property type="molecule type" value="Genomic_DNA"/>
</dbReference>
<dbReference type="Proteomes" id="UP001176940">
    <property type="component" value="Unassembled WGS sequence"/>
</dbReference>
<gene>
    <name evidence="2" type="ORF">RIMI_LOCUS11148110</name>
</gene>
<accession>A0ABN9LN04</accession>
<organism evidence="2 3">
    <name type="scientific">Ranitomeya imitator</name>
    <name type="common">mimic poison frog</name>
    <dbReference type="NCBI Taxonomy" id="111125"/>
    <lineage>
        <taxon>Eukaryota</taxon>
        <taxon>Metazoa</taxon>
        <taxon>Chordata</taxon>
        <taxon>Craniata</taxon>
        <taxon>Vertebrata</taxon>
        <taxon>Euteleostomi</taxon>
        <taxon>Amphibia</taxon>
        <taxon>Batrachia</taxon>
        <taxon>Anura</taxon>
        <taxon>Neobatrachia</taxon>
        <taxon>Hyloidea</taxon>
        <taxon>Dendrobatidae</taxon>
        <taxon>Dendrobatinae</taxon>
        <taxon>Ranitomeya</taxon>
    </lineage>
</organism>
<protein>
    <submittedName>
        <fullName evidence="2">Uncharacterized protein</fullName>
    </submittedName>
</protein>
<evidence type="ECO:0000313" key="3">
    <source>
        <dbReference type="Proteomes" id="UP001176940"/>
    </source>
</evidence>
<feature type="region of interest" description="Disordered" evidence="1">
    <location>
        <begin position="1"/>
        <end position="32"/>
    </location>
</feature>
<feature type="region of interest" description="Disordered" evidence="1">
    <location>
        <begin position="90"/>
        <end position="116"/>
    </location>
</feature>
<comment type="caution">
    <text evidence="2">The sequence shown here is derived from an EMBL/GenBank/DDBJ whole genome shotgun (WGS) entry which is preliminary data.</text>
</comment>
<evidence type="ECO:0000313" key="2">
    <source>
        <dbReference type="EMBL" id="CAJ0946070.1"/>
    </source>
</evidence>
<feature type="compositionally biased region" description="Basic and acidic residues" evidence="1">
    <location>
        <begin position="12"/>
        <end position="21"/>
    </location>
</feature>
<keyword evidence="3" id="KW-1185">Reference proteome</keyword>